<evidence type="ECO:0000313" key="1">
    <source>
        <dbReference type="EMBL" id="GME86191.1"/>
    </source>
</evidence>
<proteinExistence type="predicted"/>
<accession>A0ACB5TD38</accession>
<sequence>MKLAREIATITYRSGPEWESRFGVERADPSSVPALCPDFLIETYLDHAGDKWHLQYDPNSFLYISKAMDLFDLGARNQNKALKSRKQAEQIFNGEEIDSRHLEYKPLELCTAEQKQRGRKFTIEEAKEDLLQGLSKFAHKDVLVVGVESDILFPAWQQREIFTLLQEANKRAGGDGSQIKHYELSQEQSFYGHDTFLLALDIIGKPVKEFLN</sequence>
<dbReference type="Proteomes" id="UP001165064">
    <property type="component" value="Unassembled WGS sequence"/>
</dbReference>
<evidence type="ECO:0000313" key="2">
    <source>
        <dbReference type="Proteomes" id="UP001165064"/>
    </source>
</evidence>
<name>A0ACB5TD38_AMBMO</name>
<keyword evidence="2" id="KW-1185">Reference proteome</keyword>
<gene>
    <name evidence="1" type="ORF">Amon02_000789500</name>
</gene>
<dbReference type="EMBL" id="BSXS01006773">
    <property type="protein sequence ID" value="GME86191.1"/>
    <property type="molecule type" value="Genomic_DNA"/>
</dbReference>
<organism evidence="1 2">
    <name type="scientific">Ambrosiozyma monospora</name>
    <name type="common">Yeast</name>
    <name type="synonym">Endomycopsis monosporus</name>
    <dbReference type="NCBI Taxonomy" id="43982"/>
    <lineage>
        <taxon>Eukaryota</taxon>
        <taxon>Fungi</taxon>
        <taxon>Dikarya</taxon>
        <taxon>Ascomycota</taxon>
        <taxon>Saccharomycotina</taxon>
        <taxon>Pichiomycetes</taxon>
        <taxon>Pichiales</taxon>
        <taxon>Pichiaceae</taxon>
        <taxon>Ambrosiozyma</taxon>
    </lineage>
</organism>
<protein>
    <submittedName>
        <fullName evidence="1">Unnamed protein product</fullName>
    </submittedName>
</protein>
<comment type="caution">
    <text evidence="1">The sequence shown here is derived from an EMBL/GenBank/DDBJ whole genome shotgun (WGS) entry which is preliminary data.</text>
</comment>
<reference evidence="1" key="1">
    <citation type="submission" date="2023-04" db="EMBL/GenBank/DDBJ databases">
        <title>Ambrosiozyma monospora NBRC 10751.</title>
        <authorList>
            <person name="Ichikawa N."/>
            <person name="Sato H."/>
            <person name="Tonouchi N."/>
        </authorList>
    </citation>
    <scope>NUCLEOTIDE SEQUENCE</scope>
    <source>
        <strain evidence="1">NBRC 10751</strain>
    </source>
</reference>